<evidence type="ECO:0000256" key="1">
    <source>
        <dbReference type="SAM" id="MobiDB-lite"/>
    </source>
</evidence>
<dbReference type="OrthoDB" id="3794611at2759"/>
<reference evidence="2" key="1">
    <citation type="journal article" date="2020" name="Stud. Mycol.">
        <title>101 Dothideomycetes genomes: a test case for predicting lifestyles and emergence of pathogens.</title>
        <authorList>
            <person name="Haridas S."/>
            <person name="Albert R."/>
            <person name="Binder M."/>
            <person name="Bloem J."/>
            <person name="Labutti K."/>
            <person name="Salamov A."/>
            <person name="Andreopoulos B."/>
            <person name="Baker S."/>
            <person name="Barry K."/>
            <person name="Bills G."/>
            <person name="Bluhm B."/>
            <person name="Cannon C."/>
            <person name="Castanera R."/>
            <person name="Culley D."/>
            <person name="Daum C."/>
            <person name="Ezra D."/>
            <person name="Gonzalez J."/>
            <person name="Henrissat B."/>
            <person name="Kuo A."/>
            <person name="Liang C."/>
            <person name="Lipzen A."/>
            <person name="Lutzoni F."/>
            <person name="Magnuson J."/>
            <person name="Mondo S."/>
            <person name="Nolan M."/>
            <person name="Ohm R."/>
            <person name="Pangilinan J."/>
            <person name="Park H.-J."/>
            <person name="Ramirez L."/>
            <person name="Alfaro M."/>
            <person name="Sun H."/>
            <person name="Tritt A."/>
            <person name="Yoshinaga Y."/>
            <person name="Zwiers L.-H."/>
            <person name="Turgeon B."/>
            <person name="Goodwin S."/>
            <person name="Spatafora J."/>
            <person name="Crous P."/>
            <person name="Grigoriev I."/>
        </authorList>
    </citation>
    <scope>NUCLEOTIDE SEQUENCE</scope>
    <source>
        <strain evidence="2">CBS 379.55</strain>
    </source>
</reference>
<feature type="region of interest" description="Disordered" evidence="1">
    <location>
        <begin position="322"/>
        <end position="343"/>
    </location>
</feature>
<keyword evidence="3" id="KW-1185">Reference proteome</keyword>
<organism evidence="2 3">
    <name type="scientific">Westerdykella ornata</name>
    <dbReference type="NCBI Taxonomy" id="318751"/>
    <lineage>
        <taxon>Eukaryota</taxon>
        <taxon>Fungi</taxon>
        <taxon>Dikarya</taxon>
        <taxon>Ascomycota</taxon>
        <taxon>Pezizomycotina</taxon>
        <taxon>Dothideomycetes</taxon>
        <taxon>Pleosporomycetidae</taxon>
        <taxon>Pleosporales</taxon>
        <taxon>Sporormiaceae</taxon>
        <taxon>Westerdykella</taxon>
    </lineage>
</organism>
<dbReference type="Proteomes" id="UP000800097">
    <property type="component" value="Unassembled WGS sequence"/>
</dbReference>
<evidence type="ECO:0000313" key="3">
    <source>
        <dbReference type="Proteomes" id="UP000800097"/>
    </source>
</evidence>
<name>A0A6A6J9M6_WESOR</name>
<evidence type="ECO:0000313" key="2">
    <source>
        <dbReference type="EMBL" id="KAF2272873.1"/>
    </source>
</evidence>
<protein>
    <submittedName>
        <fullName evidence="2">Uncharacterized protein</fullName>
    </submittedName>
</protein>
<proteinExistence type="predicted"/>
<dbReference type="AlphaFoldDB" id="A0A6A6J9M6"/>
<gene>
    <name evidence="2" type="ORF">EI97DRAFT_445335</name>
</gene>
<feature type="region of interest" description="Disordered" evidence="1">
    <location>
        <begin position="68"/>
        <end position="89"/>
    </location>
</feature>
<dbReference type="EMBL" id="ML986515">
    <property type="protein sequence ID" value="KAF2272873.1"/>
    <property type="molecule type" value="Genomic_DNA"/>
</dbReference>
<sequence length="357" mass="40449">MSYPYLTSRTYRCGHPSEIIHVSRSPSSGRLMHTIVPRLPASVQRTMLMYSTLEKCARCARQGLPRGMDSKGWARHPATEQGVWRPGSHEGERRDWFREVLEGFRYGIDRGSEEGPVHAQYANEDEVSFIRDSRGLTGYERAERRHATYEQLVSEGLGVLPRFDFERDCEGVEEDQEPLLPSRNAQTIEGHTTEPRKAEHTAEEWTESGGHIGRLSLETRPQYYPLAHSPVTLQQSQENDEYIRSRLSPDRIIHRNAAGFFEMSPSSTPISPISPLSPPCTPNTWYLRGSSGTTRSARLPSRPMVRNTAATWHSAEARLMRSLSGKGAKRTETESCDSTPRHRAMRTLWRVVTKSGS</sequence>
<dbReference type="RefSeq" id="XP_033650412.1">
    <property type="nucleotide sequence ID" value="XM_033799962.1"/>
</dbReference>
<accession>A0A6A6J9M6</accession>
<dbReference type="GeneID" id="54553137"/>